<comment type="caution">
    <text evidence="11">The sequence shown here is derived from an EMBL/GenBank/DDBJ whole genome shotgun (WGS) entry which is preliminary data.</text>
</comment>
<comment type="similarity">
    <text evidence="2">Belongs to the MotB family.</text>
</comment>
<keyword evidence="12" id="KW-1185">Reference proteome</keyword>
<name>A0ABT9D5N4_9CELL</name>
<evidence type="ECO:0000256" key="2">
    <source>
        <dbReference type="ARBA" id="ARBA00008914"/>
    </source>
</evidence>
<dbReference type="RefSeq" id="WP_304599804.1">
    <property type="nucleotide sequence ID" value="NZ_JAUQYO010000002.1"/>
</dbReference>
<dbReference type="InterPro" id="IPR050330">
    <property type="entry name" value="Bact_OuterMem_StrucFunc"/>
</dbReference>
<protein>
    <submittedName>
        <fullName evidence="11">Flagellar motor protein MotB</fullName>
    </submittedName>
</protein>
<feature type="region of interest" description="Disordered" evidence="8">
    <location>
        <begin position="1"/>
        <end position="24"/>
    </location>
</feature>
<dbReference type="CDD" id="cd07185">
    <property type="entry name" value="OmpA_C-like"/>
    <property type="match status" value="1"/>
</dbReference>
<keyword evidence="5 9" id="KW-1133">Transmembrane helix</keyword>
<comment type="subcellular location">
    <subcellularLocation>
        <location evidence="1">Cell membrane</location>
        <topology evidence="1">Single-pass membrane protein</topology>
    </subcellularLocation>
</comment>
<keyword evidence="11" id="KW-0969">Cilium</keyword>
<gene>
    <name evidence="11" type="ORF">Q6348_02745</name>
</gene>
<dbReference type="Proteomes" id="UP001232536">
    <property type="component" value="Unassembled WGS sequence"/>
</dbReference>
<dbReference type="Pfam" id="PF00691">
    <property type="entry name" value="OmpA"/>
    <property type="match status" value="1"/>
</dbReference>
<keyword evidence="3" id="KW-1003">Cell membrane</keyword>
<dbReference type="InterPro" id="IPR036737">
    <property type="entry name" value="OmpA-like_sf"/>
</dbReference>
<reference evidence="11 12" key="1">
    <citation type="submission" date="2023-07" db="EMBL/GenBank/DDBJ databases">
        <title>Description of novel actinomycetes strains, isolated from tidal flat sediment.</title>
        <authorList>
            <person name="Lu C."/>
        </authorList>
    </citation>
    <scope>NUCLEOTIDE SEQUENCE [LARGE SCALE GENOMIC DNA]</scope>
    <source>
        <strain evidence="11 12">SYSU T00b441</strain>
    </source>
</reference>
<evidence type="ECO:0000256" key="9">
    <source>
        <dbReference type="SAM" id="Phobius"/>
    </source>
</evidence>
<dbReference type="PROSITE" id="PS51123">
    <property type="entry name" value="OMPA_2"/>
    <property type="match status" value="1"/>
</dbReference>
<evidence type="ECO:0000256" key="5">
    <source>
        <dbReference type="ARBA" id="ARBA00022989"/>
    </source>
</evidence>
<organism evidence="11 12">
    <name type="scientific">Actinotalea lenta</name>
    <dbReference type="NCBI Taxonomy" id="3064654"/>
    <lineage>
        <taxon>Bacteria</taxon>
        <taxon>Bacillati</taxon>
        <taxon>Actinomycetota</taxon>
        <taxon>Actinomycetes</taxon>
        <taxon>Micrococcales</taxon>
        <taxon>Cellulomonadaceae</taxon>
        <taxon>Actinotalea</taxon>
    </lineage>
</organism>
<keyword evidence="6 7" id="KW-0472">Membrane</keyword>
<dbReference type="InterPro" id="IPR025713">
    <property type="entry name" value="MotB-like_N_dom"/>
</dbReference>
<evidence type="ECO:0000256" key="1">
    <source>
        <dbReference type="ARBA" id="ARBA00004162"/>
    </source>
</evidence>
<dbReference type="SUPFAM" id="SSF103088">
    <property type="entry name" value="OmpA-like"/>
    <property type="match status" value="1"/>
</dbReference>
<sequence length="295" mass="31752">MSSGHGHGSHGRSRTKREEHEEHENHERWAVSYADMMTVLVGLFIVLFAMSKVDVIKFEQLKQSLAIGFGHKAPSMMAGGSGVLSGLDTYQISPDFTSSVVDAQATQPPTPTTDLTQEQKNYDLAVTEYGRLSTIADAIAARLAKEGLSDRVSYQVTARGLVVGLKADDVFFSEGSATLTATAQAVLDSMAPVLRGIGDELSVEGHTNSNPTDGRLYATNWELSADRAVKVLRRLVETGGVPGARISATGFSDQRPVSHDHGDPNSANRRVDLVILTSVSDEIRKYLPEIAAKKG</sequence>
<proteinExistence type="inferred from homology"/>
<feature type="region of interest" description="Disordered" evidence="8">
    <location>
        <begin position="246"/>
        <end position="267"/>
    </location>
</feature>
<keyword evidence="11" id="KW-0966">Cell projection</keyword>
<evidence type="ECO:0000313" key="11">
    <source>
        <dbReference type="EMBL" id="MDO8106112.1"/>
    </source>
</evidence>
<evidence type="ECO:0000256" key="8">
    <source>
        <dbReference type="SAM" id="MobiDB-lite"/>
    </source>
</evidence>
<accession>A0ABT9D5N4</accession>
<dbReference type="PANTHER" id="PTHR30329:SF21">
    <property type="entry name" value="LIPOPROTEIN YIAD-RELATED"/>
    <property type="match status" value="1"/>
</dbReference>
<feature type="domain" description="OmpA-like" evidence="10">
    <location>
        <begin position="159"/>
        <end position="279"/>
    </location>
</feature>
<dbReference type="PANTHER" id="PTHR30329">
    <property type="entry name" value="STATOR ELEMENT OF FLAGELLAR MOTOR COMPLEX"/>
    <property type="match status" value="1"/>
</dbReference>
<evidence type="ECO:0000256" key="3">
    <source>
        <dbReference type="ARBA" id="ARBA00022475"/>
    </source>
</evidence>
<evidence type="ECO:0000313" key="12">
    <source>
        <dbReference type="Proteomes" id="UP001232536"/>
    </source>
</evidence>
<keyword evidence="11" id="KW-0282">Flagellum</keyword>
<evidence type="ECO:0000259" key="10">
    <source>
        <dbReference type="PROSITE" id="PS51123"/>
    </source>
</evidence>
<evidence type="ECO:0000256" key="7">
    <source>
        <dbReference type="PROSITE-ProRule" id="PRU00473"/>
    </source>
</evidence>
<feature type="transmembrane region" description="Helical" evidence="9">
    <location>
        <begin position="30"/>
        <end position="50"/>
    </location>
</feature>
<dbReference type="InterPro" id="IPR006665">
    <property type="entry name" value="OmpA-like"/>
</dbReference>
<keyword evidence="4 9" id="KW-0812">Transmembrane</keyword>
<dbReference type="Pfam" id="PF13677">
    <property type="entry name" value="MotB_plug"/>
    <property type="match status" value="1"/>
</dbReference>
<evidence type="ECO:0000256" key="4">
    <source>
        <dbReference type="ARBA" id="ARBA00022692"/>
    </source>
</evidence>
<dbReference type="EMBL" id="JAUQYP010000001">
    <property type="protein sequence ID" value="MDO8106112.1"/>
    <property type="molecule type" value="Genomic_DNA"/>
</dbReference>
<evidence type="ECO:0000256" key="6">
    <source>
        <dbReference type="ARBA" id="ARBA00023136"/>
    </source>
</evidence>
<dbReference type="Gene3D" id="3.30.1330.60">
    <property type="entry name" value="OmpA-like domain"/>
    <property type="match status" value="1"/>
</dbReference>